<evidence type="ECO:0000256" key="1">
    <source>
        <dbReference type="SAM" id="MobiDB-lite"/>
    </source>
</evidence>
<protein>
    <submittedName>
        <fullName evidence="2">Uncharacterized protein</fullName>
    </submittedName>
</protein>
<organism evidence="2 3">
    <name type="scientific">Brassica cretica</name>
    <name type="common">Mustard</name>
    <dbReference type="NCBI Taxonomy" id="69181"/>
    <lineage>
        <taxon>Eukaryota</taxon>
        <taxon>Viridiplantae</taxon>
        <taxon>Streptophyta</taxon>
        <taxon>Embryophyta</taxon>
        <taxon>Tracheophyta</taxon>
        <taxon>Spermatophyta</taxon>
        <taxon>Magnoliopsida</taxon>
        <taxon>eudicotyledons</taxon>
        <taxon>Gunneridae</taxon>
        <taxon>Pentapetalae</taxon>
        <taxon>rosids</taxon>
        <taxon>malvids</taxon>
        <taxon>Brassicales</taxon>
        <taxon>Brassicaceae</taxon>
        <taxon>Brassiceae</taxon>
        <taxon>Brassica</taxon>
    </lineage>
</organism>
<reference evidence="2" key="1">
    <citation type="submission" date="2019-12" db="EMBL/GenBank/DDBJ databases">
        <title>Genome sequencing and annotation of Brassica cretica.</title>
        <authorList>
            <person name="Studholme D.J."/>
            <person name="Sarris P."/>
        </authorList>
    </citation>
    <scope>NUCLEOTIDE SEQUENCE</scope>
    <source>
        <strain evidence="2">PFS-109/04</strain>
        <tissue evidence="2">Leaf</tissue>
    </source>
</reference>
<gene>
    <name evidence="2" type="ORF">F2Q69_00059411</name>
</gene>
<name>A0A8S9RKT3_BRACR</name>
<proteinExistence type="predicted"/>
<evidence type="ECO:0000313" key="3">
    <source>
        <dbReference type="Proteomes" id="UP000712600"/>
    </source>
</evidence>
<feature type="compositionally biased region" description="Low complexity" evidence="1">
    <location>
        <begin position="604"/>
        <end position="619"/>
    </location>
</feature>
<dbReference type="Proteomes" id="UP000712600">
    <property type="component" value="Unassembled WGS sequence"/>
</dbReference>
<dbReference type="AlphaFoldDB" id="A0A8S9RKT3"/>
<comment type="caution">
    <text evidence="2">The sequence shown here is derived from an EMBL/GenBank/DDBJ whole genome shotgun (WGS) entry which is preliminary data.</text>
</comment>
<evidence type="ECO:0000313" key="2">
    <source>
        <dbReference type="EMBL" id="KAF3573419.1"/>
    </source>
</evidence>
<dbReference type="EMBL" id="QGKX02000095">
    <property type="protein sequence ID" value="KAF3573419.1"/>
    <property type="molecule type" value="Genomic_DNA"/>
</dbReference>
<feature type="region of interest" description="Disordered" evidence="1">
    <location>
        <begin position="604"/>
        <end position="631"/>
    </location>
</feature>
<feature type="region of interest" description="Disordered" evidence="1">
    <location>
        <begin position="382"/>
        <end position="419"/>
    </location>
</feature>
<accession>A0A8S9RKT3</accession>
<sequence>MFFRRNIGVVSTDPRIELRKLRTKMHGYGMGPGSEWSMENWPRSPGEPIRVTAELAGRSVSAVHFLGFEEFFLQDPSLLKENVFKKRIFKEDSSSHSSSGDSSANEVIAPKEEFEVEEEAKDAYDKALCGSPPPSQDIPIPKRPVRSPNAPLVPSMVSSDYLTTLRDFYQIPSGLVFRIPSGNESAKNPPEGFFTCYEAFLVYCRMWFPIPGTIVRALRHFGLSISQLSFPALQHWLGVLILSYELGMNLNLATSRDFGLREERGSMAHIAWRQRRGHTSHPKTWFERFFFVRIDGESVEESYLHLFRREWNFNRVNRILPPTPANLFAKRGLLRGRPFFWNSFTVERIRSAVKLHRSRAVSQPLDVPYDVEPVIDVLPAQRQSTRSRKGKGIASENVSGNPPLPEWNPSFSLGERSGTSEVPLPSDFFAYLPPDFTTQESLDEESRRKVVAEGSSLINEVEEQSRRQAELHSRALVRAERRGKRAIVAEMKQRAALFATEFESFKDAHEFVGDFRECRGSVATLYKSQNEDFSFPAEVTEMSGLMNGCAHAESLVPPIEGRVRQLWDSIEVSEDTAEAGTGVFGPNLRMEDMEFGRTSIDEMTATSSDKSTAKSIDAAHQTSIDDTPPEAGKFSLTNNANEGVVLGEPKGQLSNAINQIINKQGTEIPVKINLI</sequence>